<evidence type="ECO:0000256" key="19">
    <source>
        <dbReference type="SAM" id="Coils"/>
    </source>
</evidence>
<evidence type="ECO:0000256" key="1">
    <source>
        <dbReference type="ARBA" id="ARBA00001947"/>
    </source>
</evidence>
<feature type="coiled-coil region" evidence="19">
    <location>
        <begin position="5"/>
        <end position="125"/>
    </location>
</feature>
<evidence type="ECO:0000256" key="12">
    <source>
        <dbReference type="ARBA" id="ARBA00022840"/>
    </source>
</evidence>
<dbReference type="GO" id="GO:0046872">
    <property type="term" value="F:metal ion binding"/>
    <property type="evidence" value="ECO:0007669"/>
    <property type="project" value="UniProtKB-KW"/>
</dbReference>
<keyword evidence="9" id="KW-0227">DNA damage</keyword>
<dbReference type="EMBL" id="GG680905">
    <property type="protein sequence ID" value="EER06006.1"/>
    <property type="molecule type" value="Genomic_DNA"/>
</dbReference>
<evidence type="ECO:0000256" key="4">
    <source>
        <dbReference type="ARBA" id="ARBA00009439"/>
    </source>
</evidence>
<dbReference type="InParanoid" id="C5LB78"/>
<dbReference type="Proteomes" id="UP000007800">
    <property type="component" value="Unassembled WGS sequence"/>
</dbReference>
<comment type="cofactor">
    <cofactor evidence="1">
        <name>Zn(2+)</name>
        <dbReference type="ChEBI" id="CHEBI:29105"/>
    </cofactor>
</comment>
<name>C5LB78_PERM5</name>
<keyword evidence="15" id="KW-0234">DNA repair</keyword>
<evidence type="ECO:0000256" key="3">
    <source>
        <dbReference type="ARBA" id="ARBA00004286"/>
    </source>
</evidence>
<evidence type="ECO:0000256" key="16">
    <source>
        <dbReference type="ARBA" id="ARBA00023242"/>
    </source>
</evidence>
<protein>
    <recommendedName>
        <fullName evidence="5">DNA repair protein RAD50</fullName>
    </recommendedName>
</protein>
<dbReference type="SUPFAM" id="SSF52540">
    <property type="entry name" value="P-loop containing nucleoside triphosphate hydrolases"/>
    <property type="match status" value="1"/>
</dbReference>
<dbReference type="OrthoDB" id="18797at2759"/>
<keyword evidence="14 19" id="KW-0175">Coiled coil</keyword>
<keyword evidence="21" id="KW-1185">Reference proteome</keyword>
<evidence type="ECO:0000256" key="7">
    <source>
        <dbReference type="ARBA" id="ARBA00022723"/>
    </source>
</evidence>
<keyword evidence="16" id="KW-0539">Nucleus</keyword>
<keyword evidence="13" id="KW-0460">Magnesium</keyword>
<organism evidence="21">
    <name type="scientific">Perkinsus marinus (strain ATCC 50983 / TXsc)</name>
    <dbReference type="NCBI Taxonomy" id="423536"/>
    <lineage>
        <taxon>Eukaryota</taxon>
        <taxon>Sar</taxon>
        <taxon>Alveolata</taxon>
        <taxon>Perkinsozoa</taxon>
        <taxon>Perkinsea</taxon>
        <taxon>Perkinsida</taxon>
        <taxon>Perkinsidae</taxon>
        <taxon>Perkinsus</taxon>
    </lineage>
</organism>
<dbReference type="GO" id="GO:0000794">
    <property type="term" value="C:condensed nuclear chromosome"/>
    <property type="evidence" value="ECO:0007669"/>
    <property type="project" value="TreeGrafter"/>
</dbReference>
<keyword evidence="7" id="KW-0479">Metal-binding</keyword>
<keyword evidence="8" id="KW-0547">Nucleotide-binding</keyword>
<dbReference type="GO" id="GO:0016787">
    <property type="term" value="F:hydrolase activity"/>
    <property type="evidence" value="ECO:0007669"/>
    <property type="project" value="UniProtKB-KW"/>
</dbReference>
<feature type="coiled-coil region" evidence="19">
    <location>
        <begin position="193"/>
        <end position="227"/>
    </location>
</feature>
<dbReference type="GeneID" id="9087311"/>
<keyword evidence="11" id="KW-0862">Zinc</keyword>
<evidence type="ECO:0000256" key="13">
    <source>
        <dbReference type="ARBA" id="ARBA00022842"/>
    </source>
</evidence>
<keyword evidence="17" id="KW-0469">Meiosis</keyword>
<dbReference type="GO" id="GO:0003691">
    <property type="term" value="F:double-stranded telomeric DNA binding"/>
    <property type="evidence" value="ECO:0007669"/>
    <property type="project" value="TreeGrafter"/>
</dbReference>
<evidence type="ECO:0000256" key="6">
    <source>
        <dbReference type="ARBA" id="ARBA00022454"/>
    </source>
</evidence>
<dbReference type="GO" id="GO:0051880">
    <property type="term" value="F:G-quadruplex DNA binding"/>
    <property type="evidence" value="ECO:0007669"/>
    <property type="project" value="TreeGrafter"/>
</dbReference>
<comment type="catalytic activity">
    <reaction evidence="18">
        <text>ATP + H2O = ADP + phosphate + H(+)</text>
        <dbReference type="Rhea" id="RHEA:13065"/>
        <dbReference type="ChEBI" id="CHEBI:15377"/>
        <dbReference type="ChEBI" id="CHEBI:15378"/>
        <dbReference type="ChEBI" id="CHEBI:30616"/>
        <dbReference type="ChEBI" id="CHEBI:43474"/>
        <dbReference type="ChEBI" id="CHEBI:456216"/>
    </reaction>
</comment>
<evidence type="ECO:0000256" key="17">
    <source>
        <dbReference type="ARBA" id="ARBA00023254"/>
    </source>
</evidence>
<evidence type="ECO:0000256" key="5">
    <source>
        <dbReference type="ARBA" id="ARBA00017893"/>
    </source>
</evidence>
<accession>C5LB78</accession>
<dbReference type="FunFam" id="3.40.50.300:FF:000593">
    <property type="entry name" value="DNA repair protein RAD50"/>
    <property type="match status" value="1"/>
</dbReference>
<evidence type="ECO:0000256" key="15">
    <source>
        <dbReference type="ARBA" id="ARBA00023204"/>
    </source>
</evidence>
<dbReference type="GO" id="GO:0007004">
    <property type="term" value="P:telomere maintenance via telomerase"/>
    <property type="evidence" value="ECO:0007669"/>
    <property type="project" value="TreeGrafter"/>
</dbReference>
<dbReference type="GO" id="GO:0005524">
    <property type="term" value="F:ATP binding"/>
    <property type="evidence" value="ECO:0007669"/>
    <property type="project" value="UniProtKB-KW"/>
</dbReference>
<dbReference type="Gene3D" id="3.40.50.300">
    <property type="entry name" value="P-loop containing nucleotide triphosphate hydrolases"/>
    <property type="match status" value="1"/>
</dbReference>
<dbReference type="GO" id="GO:0043047">
    <property type="term" value="F:single-stranded telomeric DNA binding"/>
    <property type="evidence" value="ECO:0007669"/>
    <property type="project" value="TreeGrafter"/>
</dbReference>
<dbReference type="GO" id="GO:0070192">
    <property type="term" value="P:chromosome organization involved in meiotic cell cycle"/>
    <property type="evidence" value="ECO:0007669"/>
    <property type="project" value="TreeGrafter"/>
</dbReference>
<evidence type="ECO:0000256" key="14">
    <source>
        <dbReference type="ARBA" id="ARBA00023054"/>
    </source>
</evidence>
<evidence type="ECO:0000256" key="8">
    <source>
        <dbReference type="ARBA" id="ARBA00022741"/>
    </source>
</evidence>
<dbReference type="AlphaFoldDB" id="C5LB78"/>
<evidence type="ECO:0000256" key="11">
    <source>
        <dbReference type="ARBA" id="ARBA00022833"/>
    </source>
</evidence>
<reference evidence="20 21" key="1">
    <citation type="submission" date="2008-07" db="EMBL/GenBank/DDBJ databases">
        <authorList>
            <person name="El-Sayed N."/>
            <person name="Caler E."/>
            <person name="Inman J."/>
            <person name="Amedeo P."/>
            <person name="Hass B."/>
            <person name="Wortman J."/>
        </authorList>
    </citation>
    <scope>NUCLEOTIDE SEQUENCE [LARGE SCALE GENOMIC DNA]</scope>
    <source>
        <strain evidence="21">ATCC 50983 / TXsc</strain>
    </source>
</reference>
<feature type="coiled-coil region" evidence="19">
    <location>
        <begin position="252"/>
        <end position="279"/>
    </location>
</feature>
<gene>
    <name evidence="20" type="ORF">Pmar_PMAR028194</name>
</gene>
<keyword evidence="10" id="KW-0378">Hydrolase</keyword>
<dbReference type="GO" id="GO:0030870">
    <property type="term" value="C:Mre11 complex"/>
    <property type="evidence" value="ECO:0007669"/>
    <property type="project" value="TreeGrafter"/>
</dbReference>
<dbReference type="PANTHER" id="PTHR18867">
    <property type="entry name" value="RAD50"/>
    <property type="match status" value="1"/>
</dbReference>
<dbReference type="RefSeq" id="XP_002774190.1">
    <property type="nucleotide sequence ID" value="XM_002774144.1"/>
</dbReference>
<evidence type="ECO:0000256" key="18">
    <source>
        <dbReference type="ARBA" id="ARBA00049360"/>
    </source>
</evidence>
<evidence type="ECO:0000256" key="10">
    <source>
        <dbReference type="ARBA" id="ARBA00022801"/>
    </source>
</evidence>
<proteinExistence type="inferred from homology"/>
<dbReference type="PANTHER" id="PTHR18867:SF12">
    <property type="entry name" value="DNA REPAIR PROTEIN RAD50"/>
    <property type="match status" value="1"/>
</dbReference>
<dbReference type="GO" id="GO:0000722">
    <property type="term" value="P:telomere maintenance via recombination"/>
    <property type="evidence" value="ECO:0007669"/>
    <property type="project" value="TreeGrafter"/>
</dbReference>
<sequence>MVERVKESRRALEACRTEEERAEQELARRESLCQNQRQVLQSLEFKSSTLERTKANSGQMLSEAKETEREISEVERKIASTSNNAEASARLQEIEQALRKLMIEKGENQRELARALESVQRLNQDSGVATEAEVLSRNVESLRLTMQRIITENPGLDSTSPRDAEQILHRSIEAARAQKDSAGAKQKEAISTRAAASARVELERGQLKDAEDQLSIYQEAAERSATDTVEELRTKRGQCEGELREKERCREEVVQNIRLKSLQRELSEFEQEVETLQQEYGVVDFAGKAKQVEDLRSAVLSLREHKSRIEGKVSQLVDQQRAVSHQLDSSLYKNIDDRHRSALIQHEVSAMATQDLSRYHSALDKALMRYHVSKMMEINRVIRELWQQVYRGRDIDYIAIRSDTEDGAANVTSATRLRSYNYRVVMTCQGVEVDMRGRCSAGQRVLASLIIRLALAESFCCNCGILALDEPTTNLDSTNIEGLADALADLIETRRNSSNFQLLLITHDEEFVRKLVTGPTHPCDYYYRVAKDNEGFSFIRQCNVIDLQ</sequence>
<evidence type="ECO:0000256" key="9">
    <source>
        <dbReference type="ARBA" id="ARBA00022763"/>
    </source>
</evidence>
<dbReference type="InterPro" id="IPR027417">
    <property type="entry name" value="P-loop_NTPase"/>
</dbReference>
<keyword evidence="6" id="KW-0158">Chromosome</keyword>
<keyword evidence="12" id="KW-0067">ATP-binding</keyword>
<comment type="subcellular location">
    <subcellularLocation>
        <location evidence="3">Chromosome</location>
    </subcellularLocation>
    <subcellularLocation>
        <location evidence="2">Nucleus</location>
    </subcellularLocation>
</comment>
<evidence type="ECO:0000313" key="20">
    <source>
        <dbReference type="EMBL" id="EER06006.1"/>
    </source>
</evidence>
<dbReference type="GO" id="GO:0006302">
    <property type="term" value="P:double-strand break repair"/>
    <property type="evidence" value="ECO:0007669"/>
    <property type="project" value="TreeGrafter"/>
</dbReference>
<evidence type="ECO:0000313" key="21">
    <source>
        <dbReference type="Proteomes" id="UP000007800"/>
    </source>
</evidence>
<evidence type="ECO:0000256" key="2">
    <source>
        <dbReference type="ARBA" id="ARBA00004123"/>
    </source>
</evidence>
<comment type="similarity">
    <text evidence="4">Belongs to the SMC family. RAD50 subfamily.</text>
</comment>
<dbReference type="Pfam" id="PF13558">
    <property type="entry name" value="SbcC_Walker_B"/>
    <property type="match status" value="1"/>
</dbReference>